<reference evidence="2 3" key="1">
    <citation type="submission" date="2014-07" db="EMBL/GenBank/DDBJ databases">
        <authorList>
            <person name="McCorrison J."/>
            <person name="Sanka R."/>
            <person name="Torralba M."/>
            <person name="Gillis M."/>
            <person name="Haft D.H."/>
            <person name="Methe B."/>
            <person name="Sutton G."/>
            <person name="Nelson K.E."/>
        </authorList>
    </citation>
    <scope>NUCLEOTIDE SEQUENCE [LARGE SCALE GENOMIC DNA]</scope>
    <source>
        <strain evidence="2 3">DNF00450</strain>
    </source>
</reference>
<dbReference type="GO" id="GO:0016137">
    <property type="term" value="P:glycoside metabolic process"/>
    <property type="evidence" value="ECO:0007669"/>
    <property type="project" value="UniProtKB-ARBA"/>
</dbReference>
<comment type="caution">
    <text evidence="2">The sequence shown here is derived from an EMBL/GenBank/DDBJ whole genome shotgun (WGS) entry which is preliminary data.</text>
</comment>
<dbReference type="Gene3D" id="3.40.50.10320">
    <property type="entry name" value="LmbE-like"/>
    <property type="match status" value="1"/>
</dbReference>
<gene>
    <name evidence="2" type="ORF">HMPREF1650_11115</name>
</gene>
<dbReference type="PANTHER" id="PTHR12993">
    <property type="entry name" value="N-ACETYLGLUCOSAMINYL-PHOSPHATIDYLINOSITOL DE-N-ACETYLASE-RELATED"/>
    <property type="match status" value="1"/>
</dbReference>
<evidence type="ECO:0000256" key="1">
    <source>
        <dbReference type="ARBA" id="ARBA00022833"/>
    </source>
</evidence>
<evidence type="ECO:0008006" key="4">
    <source>
        <dbReference type="Google" id="ProtNLM"/>
    </source>
</evidence>
<sequence length="329" mass="34643">MNVPNGPRLAATDAVGETPAERWREILDVGGAWVGAAGDHGDARAITGPPIAIDPGRLVVVAPHPDDEVLGLGATLAARAARSAVDPGLGRSLHRSADDPTAPDFGDAFVTDVVVCVSDGAASHPGEVAEEEMRGRRKAECEAGARELGIDLVMLGLPDGGLTPDAVDAALHPALDDLAPHTVAVTWSGDGHPDHHACAGSVKRWCRDRGRADGHIRDKPGPAVTGAGRVTLLEFPVWMWHWAAPGDPDVPWERLRRVTLAHLVGVMNGEWAGDGADGIVERAFEHKRRALAAHASQLVPQSDAPDAAVILPEAVTDRFFLGTEWVFTP</sequence>
<dbReference type="InterPro" id="IPR003737">
    <property type="entry name" value="GlcNAc_PI_deacetylase-related"/>
</dbReference>
<keyword evidence="1" id="KW-0862">Zinc</keyword>
<dbReference type="Pfam" id="PF02585">
    <property type="entry name" value="PIG-L"/>
    <property type="match status" value="1"/>
</dbReference>
<dbReference type="SUPFAM" id="SSF102588">
    <property type="entry name" value="LmbE-like"/>
    <property type="match status" value="2"/>
</dbReference>
<dbReference type="InterPro" id="IPR024078">
    <property type="entry name" value="LmbE-like_dom_sf"/>
</dbReference>
<proteinExistence type="predicted"/>
<accession>A0A095Z9P2</accession>
<dbReference type="eggNOG" id="COG2120">
    <property type="taxonomic scope" value="Bacteria"/>
</dbReference>
<evidence type="ECO:0000313" key="3">
    <source>
        <dbReference type="Proteomes" id="UP000029548"/>
    </source>
</evidence>
<dbReference type="Proteomes" id="UP000029548">
    <property type="component" value="Unassembled WGS sequence"/>
</dbReference>
<protein>
    <recommendedName>
        <fullName evidence="4">GlcNAc-PI de-N-acetylase</fullName>
    </recommendedName>
</protein>
<dbReference type="EMBL" id="JRNE01000076">
    <property type="protein sequence ID" value="KGF15442.1"/>
    <property type="molecule type" value="Genomic_DNA"/>
</dbReference>
<evidence type="ECO:0000313" key="2">
    <source>
        <dbReference type="EMBL" id="KGF15442.1"/>
    </source>
</evidence>
<dbReference type="GO" id="GO:0016811">
    <property type="term" value="F:hydrolase activity, acting on carbon-nitrogen (but not peptide) bonds, in linear amides"/>
    <property type="evidence" value="ECO:0007669"/>
    <property type="project" value="TreeGrafter"/>
</dbReference>
<organism evidence="2 3">
    <name type="scientific">Corynebacterium freneyi DNF00450</name>
    <dbReference type="NCBI Taxonomy" id="1287475"/>
    <lineage>
        <taxon>Bacteria</taxon>
        <taxon>Bacillati</taxon>
        <taxon>Actinomycetota</taxon>
        <taxon>Actinomycetes</taxon>
        <taxon>Mycobacteriales</taxon>
        <taxon>Corynebacteriaceae</taxon>
        <taxon>Corynebacterium</taxon>
    </lineage>
</organism>
<name>A0A095Z9P2_9CORY</name>
<dbReference type="AlphaFoldDB" id="A0A095Z9P2"/>
<dbReference type="RefSeq" id="WP_035123275.1">
    <property type="nucleotide sequence ID" value="NZ_JRNE01000076.1"/>
</dbReference>
<dbReference type="PANTHER" id="PTHR12993:SF29">
    <property type="entry name" value="BLR3841 PROTEIN"/>
    <property type="match status" value="1"/>
</dbReference>